<dbReference type="EMBL" id="JABXXO010000010">
    <property type="protein sequence ID" value="KAF7768563.1"/>
    <property type="molecule type" value="Genomic_DNA"/>
</dbReference>
<feature type="compositionally biased region" description="Polar residues" evidence="1">
    <location>
        <begin position="108"/>
        <end position="118"/>
    </location>
</feature>
<comment type="caution">
    <text evidence="3">The sequence shown here is derived from an EMBL/GenBank/DDBJ whole genome shotgun (WGS) entry which is preliminary data.</text>
</comment>
<protein>
    <recommendedName>
        <fullName evidence="5">Transmembrane protein</fullName>
    </recommendedName>
</protein>
<feature type="region of interest" description="Disordered" evidence="1">
    <location>
        <begin position="318"/>
        <end position="354"/>
    </location>
</feature>
<feature type="compositionally biased region" description="Polar residues" evidence="1">
    <location>
        <begin position="339"/>
        <end position="354"/>
    </location>
</feature>
<evidence type="ECO:0000313" key="3">
    <source>
        <dbReference type="EMBL" id="KAF7768563.1"/>
    </source>
</evidence>
<feature type="region of interest" description="Disordered" evidence="1">
    <location>
        <begin position="1"/>
        <end position="126"/>
    </location>
</feature>
<evidence type="ECO:0000256" key="1">
    <source>
        <dbReference type="SAM" id="MobiDB-lite"/>
    </source>
</evidence>
<feature type="transmembrane region" description="Helical" evidence="2">
    <location>
        <begin position="291"/>
        <end position="311"/>
    </location>
</feature>
<reference evidence="3 4" key="1">
    <citation type="journal article" name="Sci. Rep.">
        <title>Telomere-to-telomere assembled and centromere annotated genomes of the two main subspecies of the button mushroom Agaricus bisporus reveal especially polymorphic chromosome ends.</title>
        <authorList>
            <person name="Sonnenberg A.S.M."/>
            <person name="Sedaghat-Telgerd N."/>
            <person name="Lavrijssen B."/>
            <person name="Ohm R.A."/>
            <person name="Hendrickx P.M."/>
            <person name="Scholtmeijer K."/>
            <person name="Baars J.J.P."/>
            <person name="van Peer A."/>
        </authorList>
    </citation>
    <scope>NUCLEOTIDE SEQUENCE [LARGE SCALE GENOMIC DNA]</scope>
    <source>
        <strain evidence="3 4">H119_p4</strain>
    </source>
</reference>
<dbReference type="AlphaFoldDB" id="A0A8H7C8G4"/>
<feature type="region of interest" description="Disordered" evidence="1">
    <location>
        <begin position="226"/>
        <end position="250"/>
    </location>
</feature>
<accession>A0A8H7C8G4</accession>
<evidence type="ECO:0008006" key="5">
    <source>
        <dbReference type="Google" id="ProtNLM"/>
    </source>
</evidence>
<dbReference type="Proteomes" id="UP000629468">
    <property type="component" value="Unassembled WGS sequence"/>
</dbReference>
<keyword evidence="2" id="KW-0472">Membrane</keyword>
<keyword evidence="2" id="KW-1133">Transmembrane helix</keyword>
<evidence type="ECO:0000256" key="2">
    <source>
        <dbReference type="SAM" id="Phobius"/>
    </source>
</evidence>
<sequence length="388" mass="41219">MAPLAGKPPFATDEPDTFYESQPQAQRRARPPPPPNPNARTSAYNVYDNYLAPGDEGNAEGNRQSGVGALGMGLLNMADSDDDSDDEGPNKRRLTPASKNAALAVATGATSRSPTNPFLTEPQPVVQTPSPTIAAPRPGYAAPIAALNLANSEPVTTTRAPPAPAPIAVPTMENPFEPPMAQVYPPHSTPLSSPSIPPSSPHPLQPSITPITPVFARPAKAGNLTFSEPIPRAKPIMRGGSEGTLLPRRGEKGDDFWRRFSMVAKIENGNGSKESWWLKKTRSGTTRLSRWVWVIAIALVLCIVAASVIGWKVSQSHPSHQAPEAIGGSANERPESETVAASATGSSIKHVTPTHTVARRVASMSGLPSAHTRAVERRKRLFDSVIAH</sequence>
<name>A0A8H7C8G4_AGABI</name>
<evidence type="ECO:0000313" key="4">
    <source>
        <dbReference type="Proteomes" id="UP000629468"/>
    </source>
</evidence>
<gene>
    <name evidence="3" type="ORF">Agabi119p4_7806</name>
</gene>
<keyword evidence="2" id="KW-0812">Transmembrane</keyword>
<organism evidence="3 4">
    <name type="scientific">Agaricus bisporus var. burnettii</name>
    <dbReference type="NCBI Taxonomy" id="192524"/>
    <lineage>
        <taxon>Eukaryota</taxon>
        <taxon>Fungi</taxon>
        <taxon>Dikarya</taxon>
        <taxon>Basidiomycota</taxon>
        <taxon>Agaricomycotina</taxon>
        <taxon>Agaricomycetes</taxon>
        <taxon>Agaricomycetidae</taxon>
        <taxon>Agaricales</taxon>
        <taxon>Agaricineae</taxon>
        <taxon>Agaricaceae</taxon>
        <taxon>Agaricus</taxon>
    </lineage>
</organism>
<proteinExistence type="predicted"/>